<dbReference type="Gene3D" id="3.30.2310.20">
    <property type="entry name" value="RelE-like"/>
    <property type="match status" value="1"/>
</dbReference>
<evidence type="ECO:0008006" key="5">
    <source>
        <dbReference type="Google" id="ProtNLM"/>
    </source>
</evidence>
<protein>
    <recommendedName>
        <fullName evidence="5">Plasmid stabilization system protein</fullName>
    </recommendedName>
</protein>
<organism evidence="3 4">
    <name type="scientific">Pseudomonas knackmussii (strain DSM 6978 / CCUG 54928 / LMG 23759 / B13)</name>
    <dbReference type="NCBI Taxonomy" id="1301098"/>
    <lineage>
        <taxon>Bacteria</taxon>
        <taxon>Pseudomonadati</taxon>
        <taxon>Pseudomonadota</taxon>
        <taxon>Gammaproteobacteria</taxon>
        <taxon>Pseudomonadales</taxon>
        <taxon>Pseudomonadaceae</taxon>
        <taxon>Pseudomonas</taxon>
    </lineage>
</organism>
<accession>A0A024HN08</accession>
<evidence type="ECO:0000313" key="3">
    <source>
        <dbReference type="EMBL" id="CDF86440.1"/>
    </source>
</evidence>
<keyword evidence="2" id="KW-1277">Toxin-antitoxin system</keyword>
<reference evidence="3 4" key="1">
    <citation type="submission" date="2013-03" db="EMBL/GenBank/DDBJ databases">
        <authorList>
            <person name="Linke B."/>
        </authorList>
    </citation>
    <scope>NUCLEOTIDE SEQUENCE [LARGE SCALE GENOMIC DNA]</scope>
    <source>
        <strain evidence="3 4">B13</strain>
    </source>
</reference>
<sequence length="107" mass="12308">MKGRPVIPRAVARQDIESAVEHYLNEDAEKAALGLIDELEKVFGLLARHPESGSSRYAHELDLPGLRSWPLKRYPYLIFYVVRADHIDVWRVLHAMQDIPAWMTEGD</sequence>
<dbReference type="Pfam" id="PF05016">
    <property type="entry name" value="ParE_toxin"/>
    <property type="match status" value="1"/>
</dbReference>
<evidence type="ECO:0000313" key="4">
    <source>
        <dbReference type="Proteomes" id="UP000025241"/>
    </source>
</evidence>
<dbReference type="InterPro" id="IPR051803">
    <property type="entry name" value="TA_system_RelE-like_toxin"/>
</dbReference>
<keyword evidence="4" id="KW-1185">Reference proteome</keyword>
<gene>
    <name evidence="3" type="ORF">PKB_5127</name>
</gene>
<dbReference type="Proteomes" id="UP000025241">
    <property type="component" value="Chromosome I"/>
</dbReference>
<dbReference type="PANTHER" id="PTHR33755">
    <property type="entry name" value="TOXIN PARE1-RELATED"/>
    <property type="match status" value="1"/>
</dbReference>
<dbReference type="KEGG" id="pkc:PKB_5127"/>
<dbReference type="eggNOG" id="COG3668">
    <property type="taxonomic scope" value="Bacteria"/>
</dbReference>
<reference evidence="3 4" key="2">
    <citation type="submission" date="2014-05" db="EMBL/GenBank/DDBJ databases">
        <title>Genome sequence of the 3-chlorobenzoate degrading bacterium Pseudomonas knackmussii B13 shows multiple evidence for horizontal gene transfer.</title>
        <authorList>
            <person name="Miyazaki R."/>
            <person name="Bertelli C."/>
            <person name="Falquet L."/>
            <person name="Robinson-Rechavi M."/>
            <person name="Gharib W."/>
            <person name="Roy S."/>
            <person name="Van der Meer J.R."/>
        </authorList>
    </citation>
    <scope>NUCLEOTIDE SEQUENCE [LARGE SCALE GENOMIC DNA]</scope>
    <source>
        <strain evidence="3 4">B13</strain>
    </source>
</reference>
<dbReference type="HOGENOM" id="CLU_147162_1_0_6"/>
<evidence type="ECO:0000256" key="2">
    <source>
        <dbReference type="ARBA" id="ARBA00022649"/>
    </source>
</evidence>
<dbReference type="STRING" id="1301098.PKB_5127"/>
<dbReference type="InterPro" id="IPR035093">
    <property type="entry name" value="RelE/ParE_toxin_dom_sf"/>
</dbReference>
<dbReference type="EMBL" id="HG322950">
    <property type="protein sequence ID" value="CDF86440.1"/>
    <property type="molecule type" value="Genomic_DNA"/>
</dbReference>
<dbReference type="PANTHER" id="PTHR33755:SF8">
    <property type="entry name" value="TOXIN PARE2"/>
    <property type="match status" value="1"/>
</dbReference>
<comment type="similarity">
    <text evidence="1">Belongs to the RelE toxin family.</text>
</comment>
<evidence type="ECO:0000256" key="1">
    <source>
        <dbReference type="ARBA" id="ARBA00006226"/>
    </source>
</evidence>
<dbReference type="OrthoDB" id="276174at2"/>
<dbReference type="InterPro" id="IPR007712">
    <property type="entry name" value="RelE/ParE_toxin"/>
</dbReference>
<dbReference type="AlphaFoldDB" id="A0A024HN08"/>
<dbReference type="PATRIC" id="fig|1301098.3.peg.5100"/>
<name>A0A024HN08_PSEKB</name>
<dbReference type="RefSeq" id="WP_043255563.1">
    <property type="nucleotide sequence ID" value="NZ_HG322950.1"/>
</dbReference>
<proteinExistence type="inferred from homology"/>